<feature type="chain" id="PRO_5022877437" evidence="3">
    <location>
        <begin position="27"/>
        <end position="638"/>
    </location>
</feature>
<dbReference type="PIRSF" id="PIRSF002741">
    <property type="entry name" value="MppA"/>
    <property type="match status" value="1"/>
</dbReference>
<gene>
    <name evidence="5" type="ORF">FPZ08_02650</name>
</gene>
<dbReference type="InterPro" id="IPR039424">
    <property type="entry name" value="SBP_5"/>
</dbReference>
<evidence type="ECO:0000256" key="3">
    <source>
        <dbReference type="SAM" id="SignalP"/>
    </source>
</evidence>
<dbReference type="InterPro" id="IPR000914">
    <property type="entry name" value="SBP_5_dom"/>
</dbReference>
<sequence length="638" mass="71433">MDRRGFLLGTTAIGALLAAGTSLAFAQDDAATPPLTDFPRNETLIINNPENPSTNPSNFNMWVAGNGSSWSNGLHQLVLDTLWFIDPDNGLDGSMYNELATGPWEYNADFTEMVVKLRQGIMWSDGVEFTAADVKYTVETQIANPGMVWSAPFADAIESVDTPDDYTVHFKLKKPNARFHSLFTVRWNGAWIMPKHIFEQQADVKAFDFNPPVGLGPYTLNSFDPNGGWYIWEKRADWDKTAMAEWGEPAPKFVIYRSIPNNDKRLIEMVNGDLDMIHDLSPEGMFALANQDPTARGWFPGFPYAHPDPTLPMVIFNTQNPMFQDNRVRWALALMLDPLEMSMASYRGAATLSAIAMPPTGTHTDDYHGPLQDYLIGYELNTGKQTIKPYDPTVGQRIADMVRPQFGESVPTEEAAIHKSFGFGWWKQDLAAAGELLEAAGFTKQGDQWIMADGQPFKFTLKTFPDGVINRLGTDIAQQWARAGVQATAETVPDIFGNELPLGDYEAAMGWSIETWGGNPDLSFFLDSWHSDYVAEPGERQTARNWQRWSNPKLDEIIETMRVTEFTDHDANVALGNDFIKLMVDEMPVIPVMSFNVFSAYDTRYWTGFPTAEANPYANIVNNWANSKYILTQLKPAG</sequence>
<dbReference type="InterPro" id="IPR006311">
    <property type="entry name" value="TAT_signal"/>
</dbReference>
<dbReference type="Pfam" id="PF00496">
    <property type="entry name" value="SBP_bac_5"/>
    <property type="match status" value="1"/>
</dbReference>
<accession>A0A5B8LRA1</accession>
<dbReference type="OrthoDB" id="9764591at2"/>
<dbReference type="Gene3D" id="3.10.105.10">
    <property type="entry name" value="Dipeptide-binding Protein, Domain 3"/>
    <property type="match status" value="1"/>
</dbReference>
<dbReference type="Proteomes" id="UP000315364">
    <property type="component" value="Chromosome"/>
</dbReference>
<dbReference type="GO" id="GO:0043190">
    <property type="term" value="C:ATP-binding cassette (ABC) transporter complex"/>
    <property type="evidence" value="ECO:0007669"/>
    <property type="project" value="InterPro"/>
</dbReference>
<protein>
    <submittedName>
        <fullName evidence="5">ABC transporter substrate-binding protein</fullName>
    </submittedName>
</protein>
<feature type="domain" description="Solute-binding protein family 5" evidence="4">
    <location>
        <begin position="96"/>
        <end position="531"/>
    </location>
</feature>
<dbReference type="PANTHER" id="PTHR30290">
    <property type="entry name" value="PERIPLASMIC BINDING COMPONENT OF ABC TRANSPORTER"/>
    <property type="match status" value="1"/>
</dbReference>
<dbReference type="PANTHER" id="PTHR30290:SF16">
    <property type="entry name" value="OLIGOPEPTIDE ABC TRANSPORTER, PERIPLASMIC OLIGOPEPTIDE-BINDING PROTEIN"/>
    <property type="match status" value="1"/>
</dbReference>
<dbReference type="GO" id="GO:0030288">
    <property type="term" value="C:outer membrane-bounded periplasmic space"/>
    <property type="evidence" value="ECO:0007669"/>
    <property type="project" value="UniProtKB-ARBA"/>
</dbReference>
<dbReference type="InterPro" id="IPR030678">
    <property type="entry name" value="Peptide/Ni-bd"/>
</dbReference>
<dbReference type="RefSeq" id="WP_146288549.1">
    <property type="nucleotide sequence ID" value="NZ_CP042304.1"/>
</dbReference>
<dbReference type="CDD" id="cd08509">
    <property type="entry name" value="PBP2_TmCBP_oligosaccharides_like"/>
    <property type="match status" value="1"/>
</dbReference>
<dbReference type="KEGG" id="dea:FPZ08_02650"/>
<dbReference type="SUPFAM" id="SSF53850">
    <property type="entry name" value="Periplasmic binding protein-like II"/>
    <property type="match status" value="1"/>
</dbReference>
<dbReference type="EMBL" id="CP042304">
    <property type="protein sequence ID" value="QDZ09740.1"/>
    <property type="molecule type" value="Genomic_DNA"/>
</dbReference>
<evidence type="ECO:0000256" key="2">
    <source>
        <dbReference type="ARBA" id="ARBA00005695"/>
    </source>
</evidence>
<keyword evidence="6" id="KW-1185">Reference proteome</keyword>
<dbReference type="PROSITE" id="PS51318">
    <property type="entry name" value="TAT"/>
    <property type="match status" value="1"/>
</dbReference>
<comment type="subcellular location">
    <subcellularLocation>
        <location evidence="1">Periplasm</location>
    </subcellularLocation>
</comment>
<dbReference type="Gene3D" id="3.40.190.10">
    <property type="entry name" value="Periplasmic binding protein-like II"/>
    <property type="match status" value="1"/>
</dbReference>
<dbReference type="GO" id="GO:0015833">
    <property type="term" value="P:peptide transport"/>
    <property type="evidence" value="ECO:0007669"/>
    <property type="project" value="TreeGrafter"/>
</dbReference>
<evidence type="ECO:0000259" key="4">
    <source>
        <dbReference type="Pfam" id="PF00496"/>
    </source>
</evidence>
<reference evidence="5 6" key="1">
    <citation type="submission" date="2019-07" db="EMBL/GenBank/DDBJ databases">
        <title>Full genome sequence of Devosia sp. Gsoil 520.</title>
        <authorList>
            <person name="Im W.-T."/>
        </authorList>
    </citation>
    <scope>NUCLEOTIDE SEQUENCE [LARGE SCALE GENOMIC DNA]</scope>
    <source>
        <strain evidence="5 6">Gsoil 520</strain>
    </source>
</reference>
<feature type="signal peptide" evidence="3">
    <location>
        <begin position="1"/>
        <end position="26"/>
    </location>
</feature>
<organism evidence="5 6">
    <name type="scientific">Devosia ginsengisoli</name>
    <dbReference type="NCBI Taxonomy" id="400770"/>
    <lineage>
        <taxon>Bacteria</taxon>
        <taxon>Pseudomonadati</taxon>
        <taxon>Pseudomonadota</taxon>
        <taxon>Alphaproteobacteria</taxon>
        <taxon>Hyphomicrobiales</taxon>
        <taxon>Devosiaceae</taxon>
        <taxon>Devosia</taxon>
    </lineage>
</organism>
<evidence type="ECO:0000313" key="5">
    <source>
        <dbReference type="EMBL" id="QDZ09740.1"/>
    </source>
</evidence>
<evidence type="ECO:0000313" key="6">
    <source>
        <dbReference type="Proteomes" id="UP000315364"/>
    </source>
</evidence>
<comment type="similarity">
    <text evidence="2">Belongs to the bacterial solute-binding protein 5 family.</text>
</comment>
<proteinExistence type="inferred from homology"/>
<dbReference type="AlphaFoldDB" id="A0A5B8LRA1"/>
<dbReference type="GO" id="GO:1904680">
    <property type="term" value="F:peptide transmembrane transporter activity"/>
    <property type="evidence" value="ECO:0007669"/>
    <property type="project" value="TreeGrafter"/>
</dbReference>
<name>A0A5B8LRA1_9HYPH</name>
<evidence type="ECO:0000256" key="1">
    <source>
        <dbReference type="ARBA" id="ARBA00004418"/>
    </source>
</evidence>
<keyword evidence="3" id="KW-0732">Signal</keyword>